<evidence type="ECO:0008006" key="3">
    <source>
        <dbReference type="Google" id="ProtNLM"/>
    </source>
</evidence>
<reference evidence="1 2" key="1">
    <citation type="submission" date="2018-10" db="EMBL/GenBank/DDBJ databases">
        <title>Genome-centric metagenomics revealed C2 chemical producing, CO utilizing Clostridium with novel acetogenic gene cluster.</title>
        <authorList>
            <person name="Kang H."/>
            <person name="Park B."/>
            <person name="Choi I.G."/>
            <person name="Chang I.S."/>
        </authorList>
    </citation>
    <scope>NUCLEOTIDE SEQUENCE [LARGE SCALE GENOMIC DNA]</scope>
    <source>
        <strain evidence="1 2">H21-9</strain>
    </source>
</reference>
<protein>
    <recommendedName>
        <fullName evidence="3">DUF4367 domain-containing protein</fullName>
    </recommendedName>
</protein>
<evidence type="ECO:0000313" key="1">
    <source>
        <dbReference type="EMBL" id="RMD03016.1"/>
    </source>
</evidence>
<organism evidence="1 2">
    <name type="scientific">Clostridium autoethanogenum</name>
    <dbReference type="NCBI Taxonomy" id="84023"/>
    <lineage>
        <taxon>Bacteria</taxon>
        <taxon>Bacillati</taxon>
        <taxon>Bacillota</taxon>
        <taxon>Clostridia</taxon>
        <taxon>Eubacteriales</taxon>
        <taxon>Clostridiaceae</taxon>
        <taxon>Clostridium</taxon>
    </lineage>
</organism>
<comment type="caution">
    <text evidence="1">The sequence shown here is derived from an EMBL/GenBank/DDBJ whole genome shotgun (WGS) entry which is preliminary data.</text>
</comment>
<dbReference type="EMBL" id="RFAQ01000008">
    <property type="protein sequence ID" value="RMD03016.1"/>
    <property type="molecule type" value="Genomic_DNA"/>
</dbReference>
<dbReference type="Proteomes" id="UP000277999">
    <property type="component" value="Unassembled WGS sequence"/>
</dbReference>
<gene>
    <name evidence="1" type="ORF">D9O40_04315</name>
</gene>
<sequence length="285" mass="31465">MKMLNQEQFDKNIKKALLNKSQDIVPSDNMFENIKSEIKSNRSDKYMSREKFLPFSLNIKKTVIAASCGFLILAGSVVASPNLRASALQSIGKYVDGYTDVKDYNKAPSKADLQKDLGYIVKIPDSLSGGYKLVEAGVDGHIDGATPDKQYDNRGAYATYTINNDRKTTLTLGAAKRSVEADAPIFKNAVPVKIGSITGYFTQYKVHEAPEGTKFSAKEKQDIKDGKEVLIGIGSKNKNVKLKEKFSQECALKWKDNGINYQLTSMGNLSESQMSELAQYVISSK</sequence>
<name>A0A3M0SXF9_9CLOT</name>
<dbReference type="AlphaFoldDB" id="A0A3M0SXF9"/>
<proteinExistence type="predicted"/>
<evidence type="ECO:0000313" key="2">
    <source>
        <dbReference type="Proteomes" id="UP000277999"/>
    </source>
</evidence>
<accession>A0A3M0SXF9</accession>
<dbReference type="RefSeq" id="WP_122058036.1">
    <property type="nucleotide sequence ID" value="NZ_RFAQ01000008.1"/>
</dbReference>